<evidence type="ECO:0000256" key="12">
    <source>
        <dbReference type="PIRNR" id="PIRNR006769"/>
    </source>
</evidence>
<dbReference type="EMBL" id="BAAFSF010000004">
    <property type="protein sequence ID" value="GAB1252152.1"/>
    <property type="molecule type" value="Genomic_DNA"/>
</dbReference>
<evidence type="ECO:0000256" key="8">
    <source>
        <dbReference type="ARBA" id="ARBA00022833"/>
    </source>
</evidence>
<dbReference type="EC" id="3.5.4.26" evidence="12"/>
<accession>A0ABQ0E399</accession>
<evidence type="ECO:0000256" key="10">
    <source>
        <dbReference type="ARBA" id="ARBA00023002"/>
    </source>
</evidence>
<comment type="similarity">
    <text evidence="4 12">In the N-terminal section; belongs to the cytidine and deoxycytidylate deaminase family.</text>
</comment>
<keyword evidence="9 12" id="KW-0521">NADP</keyword>
<comment type="function">
    <text evidence="1 12">Converts 2,5-diamino-6-(ribosylamino)-4(3h)-pyrimidinone 5'-phosphate into 5-amino-6-(ribosylamino)-2,4(1h,3h)-pyrimidinedione 5'-phosphate.</text>
</comment>
<dbReference type="PANTHER" id="PTHR38011:SF7">
    <property type="entry name" value="2,5-DIAMINO-6-RIBOSYLAMINO-4(3H)-PYRIMIDINONE 5'-PHOSPHATE REDUCTASE"/>
    <property type="match status" value="1"/>
</dbReference>
<comment type="pathway">
    <text evidence="3 12">Cofactor biosynthesis; riboflavin biosynthesis; 5-amino-6-(D-ribitylamino)uracil from GTP: step 3/4.</text>
</comment>
<dbReference type="PROSITE" id="PS00903">
    <property type="entry name" value="CYT_DCMP_DEAMINASES_1"/>
    <property type="match status" value="1"/>
</dbReference>
<evidence type="ECO:0000256" key="11">
    <source>
        <dbReference type="ARBA" id="ARBA00023268"/>
    </source>
</evidence>
<keyword evidence="15" id="KW-1185">Reference proteome</keyword>
<evidence type="ECO:0000256" key="4">
    <source>
        <dbReference type="ARBA" id="ARBA00005259"/>
    </source>
</evidence>
<comment type="cofactor">
    <cofactor evidence="12">
        <name>Zn(2+)</name>
        <dbReference type="ChEBI" id="CHEBI:29105"/>
    </cofactor>
    <text evidence="12">Binds 1 zinc ion.</text>
</comment>
<dbReference type="PANTHER" id="PTHR38011">
    <property type="entry name" value="DIHYDROFOLATE REDUCTASE FAMILY PROTEIN (AFU_ORTHOLOGUE AFUA_8G06820)"/>
    <property type="match status" value="1"/>
</dbReference>
<dbReference type="InterPro" id="IPR002125">
    <property type="entry name" value="CMP_dCMP_dom"/>
</dbReference>
<dbReference type="Gene3D" id="3.40.140.10">
    <property type="entry name" value="Cytidine Deaminase, domain 2"/>
    <property type="match status" value="1"/>
</dbReference>
<dbReference type="CDD" id="cd01284">
    <property type="entry name" value="Riboflavin_deaminase-reductase"/>
    <property type="match status" value="1"/>
</dbReference>
<keyword evidence="10 12" id="KW-0560">Oxidoreductase</keyword>
<dbReference type="InterPro" id="IPR050765">
    <property type="entry name" value="Riboflavin_Biosynth_HTPR"/>
</dbReference>
<dbReference type="InterPro" id="IPR004794">
    <property type="entry name" value="Eubact_RibD"/>
</dbReference>
<evidence type="ECO:0000256" key="9">
    <source>
        <dbReference type="ARBA" id="ARBA00022857"/>
    </source>
</evidence>
<name>A0ABQ0E399_9PORP</name>
<feature type="domain" description="CMP/dCMP-type deaminase" evidence="13">
    <location>
        <begin position="4"/>
        <end position="130"/>
    </location>
</feature>
<dbReference type="SUPFAM" id="SSF53597">
    <property type="entry name" value="Dihydrofolate reductase-like"/>
    <property type="match status" value="1"/>
</dbReference>
<evidence type="ECO:0000256" key="2">
    <source>
        <dbReference type="ARBA" id="ARBA00004882"/>
    </source>
</evidence>
<dbReference type="InterPro" id="IPR016192">
    <property type="entry name" value="APOBEC/CMP_deaminase_Zn-bd"/>
</dbReference>
<evidence type="ECO:0000256" key="1">
    <source>
        <dbReference type="ARBA" id="ARBA00002151"/>
    </source>
</evidence>
<comment type="caution">
    <text evidence="14">The sequence shown here is derived from an EMBL/GenBank/DDBJ whole genome shotgun (WGS) entry which is preliminary data.</text>
</comment>
<organism evidence="14 15">
    <name type="scientific">Porphyromonas miyakawae</name>
    <dbReference type="NCBI Taxonomy" id="3137470"/>
    <lineage>
        <taxon>Bacteria</taxon>
        <taxon>Pseudomonadati</taxon>
        <taxon>Bacteroidota</taxon>
        <taxon>Bacteroidia</taxon>
        <taxon>Bacteroidales</taxon>
        <taxon>Porphyromonadaceae</taxon>
        <taxon>Porphyromonas</taxon>
    </lineage>
</organism>
<dbReference type="InterPro" id="IPR002734">
    <property type="entry name" value="RibDG_C"/>
</dbReference>
<dbReference type="InterPro" id="IPR024072">
    <property type="entry name" value="DHFR-like_dom_sf"/>
</dbReference>
<gene>
    <name evidence="14" type="primary">ribD</name>
    <name evidence="14" type="ORF">Tsumi_12580</name>
</gene>
<evidence type="ECO:0000256" key="7">
    <source>
        <dbReference type="ARBA" id="ARBA00022723"/>
    </source>
</evidence>
<sequence length="338" mass="37544">MMQNRDEQYMQRALDLARVAEGFTSPNPMVGAVIVYNDRIIGEGYHHCAGQPHAEVNAVASVKPEDRALLSESTIYVSLEPCAHVGKTPPCADLLVEKHFKRAVIAMEDPFPQVAGRGIKRLEDAGIIVKVGVLAEEARALNCFFLTAVREQRPYITLKWSESADGFIDSIRTKECDKPFHFSDALRDKHVHRLRHLHDAILVGSHTVASDNPLLTNRLWWGRSPIRIVLDSGLRSVAPHVRLMHDASAPVLIVCSEKAPLLCELPSHVSLLRRSNSRPNDLSSLLHEFYERGIHSVLVEGGACTLQSFLDSGLYDTIDREVTAVRLRHGVPAPSLPE</sequence>
<comment type="catalytic activity">
    <reaction evidence="12">
        <text>2,5-diamino-6-hydroxy-4-(5-phosphoribosylamino)-pyrimidine + H2O + H(+) = 5-amino-6-(5-phospho-D-ribosylamino)uracil + NH4(+)</text>
        <dbReference type="Rhea" id="RHEA:21868"/>
        <dbReference type="ChEBI" id="CHEBI:15377"/>
        <dbReference type="ChEBI" id="CHEBI:15378"/>
        <dbReference type="ChEBI" id="CHEBI:28938"/>
        <dbReference type="ChEBI" id="CHEBI:58453"/>
        <dbReference type="ChEBI" id="CHEBI:58614"/>
        <dbReference type="EC" id="3.5.4.26"/>
    </reaction>
</comment>
<reference evidence="14 15" key="1">
    <citation type="journal article" date="2025" name="Int. J. Syst. Evol. Microbiol.">
        <title>Desulfovibrio falkowii sp. nov., Porphyromonas miyakawae sp. nov., Mediterraneibacter flintii sp. nov. and Owariibacterium komagatae gen. nov., sp. nov., isolated from human faeces.</title>
        <authorList>
            <person name="Hamaguchi T."/>
            <person name="Ohara M."/>
            <person name="Hisatomi A."/>
            <person name="Sekiguchi K."/>
            <person name="Takeda J.I."/>
            <person name="Ueyama J."/>
            <person name="Ito M."/>
            <person name="Nishiwaki H."/>
            <person name="Ogi T."/>
            <person name="Hirayama M."/>
            <person name="Ohkuma M."/>
            <person name="Sakamoto M."/>
            <person name="Ohno K."/>
        </authorList>
    </citation>
    <scope>NUCLEOTIDE SEQUENCE [LARGE SCALE GENOMIC DNA]</scope>
    <source>
        <strain evidence="14 15">13CB11C</strain>
    </source>
</reference>
<keyword evidence="6 12" id="KW-0686">Riboflavin biosynthesis</keyword>
<comment type="pathway">
    <text evidence="2 12">Cofactor biosynthesis; riboflavin biosynthesis; 5-amino-6-(D-ribitylamino)uracil from GTP: step 2/4.</text>
</comment>
<dbReference type="PROSITE" id="PS51747">
    <property type="entry name" value="CYT_DCMP_DEAMINASES_2"/>
    <property type="match status" value="1"/>
</dbReference>
<dbReference type="NCBIfam" id="TIGR00326">
    <property type="entry name" value="eubact_ribD"/>
    <property type="match status" value="1"/>
</dbReference>
<protein>
    <recommendedName>
        <fullName evidence="12">Riboflavin biosynthesis protein RibD</fullName>
    </recommendedName>
    <domain>
        <recommendedName>
            <fullName evidence="12">Diaminohydroxyphosphoribosylaminopyrimidine deaminase</fullName>
            <shortName evidence="12">DRAP deaminase</shortName>
            <ecNumber evidence="12">3.5.4.26</ecNumber>
        </recommendedName>
        <alternativeName>
            <fullName evidence="12">Riboflavin-specific deaminase</fullName>
        </alternativeName>
    </domain>
    <domain>
        <recommendedName>
            <fullName evidence="12">5-amino-6-(5-phosphoribosylamino)uracil reductase</fullName>
            <ecNumber evidence="12">1.1.1.193</ecNumber>
        </recommendedName>
        <alternativeName>
            <fullName evidence="12">HTP reductase</fullName>
        </alternativeName>
    </domain>
</protein>
<dbReference type="Pfam" id="PF00383">
    <property type="entry name" value="dCMP_cyt_deam_1"/>
    <property type="match status" value="1"/>
</dbReference>
<comment type="similarity">
    <text evidence="5 12">In the C-terminal section; belongs to the HTP reductase family.</text>
</comment>
<evidence type="ECO:0000313" key="15">
    <source>
        <dbReference type="Proteomes" id="UP001628220"/>
    </source>
</evidence>
<dbReference type="Proteomes" id="UP001628220">
    <property type="component" value="Unassembled WGS sequence"/>
</dbReference>
<keyword evidence="8 12" id="KW-0862">Zinc</keyword>
<dbReference type="InterPro" id="IPR016193">
    <property type="entry name" value="Cytidine_deaminase-like"/>
</dbReference>
<dbReference type="PIRSF" id="PIRSF006769">
    <property type="entry name" value="RibD"/>
    <property type="match status" value="1"/>
</dbReference>
<dbReference type="SUPFAM" id="SSF53927">
    <property type="entry name" value="Cytidine deaminase-like"/>
    <property type="match status" value="1"/>
</dbReference>
<dbReference type="Pfam" id="PF01872">
    <property type="entry name" value="RibD_C"/>
    <property type="match status" value="1"/>
</dbReference>
<dbReference type="Gene3D" id="3.40.430.10">
    <property type="entry name" value="Dihydrofolate Reductase, subunit A"/>
    <property type="match status" value="1"/>
</dbReference>
<dbReference type="EC" id="1.1.1.193" evidence="12"/>
<keyword evidence="12" id="KW-0378">Hydrolase</keyword>
<proteinExistence type="inferred from homology"/>
<keyword evidence="11" id="KW-0511">Multifunctional enzyme</keyword>
<keyword evidence="7 12" id="KW-0479">Metal-binding</keyword>
<evidence type="ECO:0000256" key="6">
    <source>
        <dbReference type="ARBA" id="ARBA00022619"/>
    </source>
</evidence>
<evidence type="ECO:0000259" key="13">
    <source>
        <dbReference type="PROSITE" id="PS51747"/>
    </source>
</evidence>
<evidence type="ECO:0000256" key="5">
    <source>
        <dbReference type="ARBA" id="ARBA00007417"/>
    </source>
</evidence>
<evidence type="ECO:0000313" key="14">
    <source>
        <dbReference type="EMBL" id="GAB1252152.1"/>
    </source>
</evidence>
<comment type="catalytic activity">
    <reaction evidence="12">
        <text>5-amino-6-(5-phospho-D-ribitylamino)uracil + NADP(+) = 5-amino-6-(5-phospho-D-ribosylamino)uracil + NADPH + H(+)</text>
        <dbReference type="Rhea" id="RHEA:17845"/>
        <dbReference type="ChEBI" id="CHEBI:15378"/>
        <dbReference type="ChEBI" id="CHEBI:57783"/>
        <dbReference type="ChEBI" id="CHEBI:58349"/>
        <dbReference type="ChEBI" id="CHEBI:58421"/>
        <dbReference type="ChEBI" id="CHEBI:58453"/>
        <dbReference type="EC" id="1.1.1.193"/>
    </reaction>
</comment>
<evidence type="ECO:0000256" key="3">
    <source>
        <dbReference type="ARBA" id="ARBA00004910"/>
    </source>
</evidence>